<dbReference type="Gene3D" id="2.130.10.10">
    <property type="entry name" value="YVTN repeat-like/Quinoprotein amine dehydrogenase"/>
    <property type="match status" value="1"/>
</dbReference>
<gene>
    <name evidence="1" type="ORF">EZS28_009638</name>
</gene>
<sequence>MTSNYMHTNHKDYFYAEQLALPGEINSICIGRFINKNIETLVLAKSTFLSIFNNNEKEDSFDFVDHIGVYKEIYCLCTSIQPHSLDCLFVLTINGEWMLLQWNDQRFFPLASGSLLNAIQPLMKEQEQRRFRLDPTFQWAVSVVPTTDNSPRFFTRPSPKQNQKHVPGSTIPIVRISFRALIVVDETVFVGVKYDGPDANFLKVIKNNWSVSLKQFPGKFGFFDPDNRQGYRQENVNTTIRNGLETEWKVLQSVEQSEKNLCIANAETFIFFENDEDQPQSKQYDRKRKISPQYQLYQMICRVRHLTFTTAMKLAPFPIKKRPFIMPSFPYTQPLGRERDGEVACSGLNGIDGRGRIQLPEYV</sequence>
<protein>
    <submittedName>
        <fullName evidence="1">Uncharacterized protein</fullName>
    </submittedName>
</protein>
<evidence type="ECO:0000313" key="1">
    <source>
        <dbReference type="EMBL" id="KAA6394833.1"/>
    </source>
</evidence>
<dbReference type="EMBL" id="SNRW01001837">
    <property type="protein sequence ID" value="KAA6394833.1"/>
    <property type="molecule type" value="Genomic_DNA"/>
</dbReference>
<comment type="caution">
    <text evidence="1">The sequence shown here is derived from an EMBL/GenBank/DDBJ whole genome shotgun (WGS) entry which is preliminary data.</text>
</comment>
<dbReference type="InterPro" id="IPR015943">
    <property type="entry name" value="WD40/YVTN_repeat-like_dom_sf"/>
</dbReference>
<evidence type="ECO:0000313" key="2">
    <source>
        <dbReference type="Proteomes" id="UP000324800"/>
    </source>
</evidence>
<feature type="non-terminal residue" evidence="1">
    <location>
        <position position="363"/>
    </location>
</feature>
<reference evidence="1 2" key="1">
    <citation type="submission" date="2019-03" db="EMBL/GenBank/DDBJ databases">
        <title>Single cell metagenomics reveals metabolic interactions within the superorganism composed of flagellate Streblomastix strix and complex community of Bacteroidetes bacteria on its surface.</title>
        <authorList>
            <person name="Treitli S.C."/>
            <person name="Kolisko M."/>
            <person name="Husnik F."/>
            <person name="Keeling P."/>
            <person name="Hampl V."/>
        </authorList>
    </citation>
    <scope>NUCLEOTIDE SEQUENCE [LARGE SCALE GENOMIC DNA]</scope>
    <source>
        <strain evidence="1">ST1C</strain>
    </source>
</reference>
<name>A0A5J4WJB7_9EUKA</name>
<dbReference type="Proteomes" id="UP000324800">
    <property type="component" value="Unassembled WGS sequence"/>
</dbReference>
<proteinExistence type="predicted"/>
<dbReference type="AlphaFoldDB" id="A0A5J4WJB7"/>
<accession>A0A5J4WJB7</accession>
<organism evidence="1 2">
    <name type="scientific">Streblomastix strix</name>
    <dbReference type="NCBI Taxonomy" id="222440"/>
    <lineage>
        <taxon>Eukaryota</taxon>
        <taxon>Metamonada</taxon>
        <taxon>Preaxostyla</taxon>
        <taxon>Oxymonadida</taxon>
        <taxon>Streblomastigidae</taxon>
        <taxon>Streblomastix</taxon>
    </lineage>
</organism>